<protein>
    <submittedName>
        <fullName evidence="1">Uncharacterized protein</fullName>
    </submittedName>
</protein>
<dbReference type="AlphaFoldDB" id="A0ABD1HR10"/>
<reference evidence="1 2" key="1">
    <citation type="submission" date="2024-06" db="EMBL/GenBank/DDBJ databases">
        <title>A chromosome level genome sequence of Diviner's sage (Salvia divinorum).</title>
        <authorList>
            <person name="Ford S.A."/>
            <person name="Ro D.-K."/>
            <person name="Ness R.W."/>
            <person name="Phillips M.A."/>
        </authorList>
    </citation>
    <scope>NUCLEOTIDE SEQUENCE [LARGE SCALE GENOMIC DNA]</scope>
    <source>
        <strain evidence="1">SAF-2024a</strain>
        <tissue evidence="1">Leaf</tissue>
    </source>
</reference>
<sequence length="342" mass="38840">MEGGLRFTVLWSTIDKTMHYHGFDELGLKDCTDRDLVISGFKRNLETIPICVGFFRVGDALFMVGGKSCTRFKRTLEPTNRLWSALPPPDGSFCESWTLCPATMKVKRSVPILVPLRDGRIFICGGTSEQEGWAEFYDPEKGEFEGKNLLVSMGCPHPISCFQWTDQVVMVYYHHGGKGLHKPCKPSLLSYNIVEDKWDKFEENLPPPLYDMGKRNLVYVGGDILFIIDYACLWFVYDLSSRKEVGEVCVKARPRGELVPVMEAFYAGNKDVKSTSWVFYIFMAMPDDNYCDLEYAKVEVVQAKGGDYIATVQTKGVLKVGPFYDIYIFAEKDKKGKEKMDG</sequence>
<comment type="caution">
    <text evidence="1">The sequence shown here is derived from an EMBL/GenBank/DDBJ whole genome shotgun (WGS) entry which is preliminary data.</text>
</comment>
<evidence type="ECO:0000313" key="1">
    <source>
        <dbReference type="EMBL" id="KAL1557486.1"/>
    </source>
</evidence>
<accession>A0ABD1HR10</accession>
<organism evidence="1 2">
    <name type="scientific">Salvia divinorum</name>
    <name type="common">Maria pastora</name>
    <name type="synonym">Diviner's sage</name>
    <dbReference type="NCBI Taxonomy" id="28513"/>
    <lineage>
        <taxon>Eukaryota</taxon>
        <taxon>Viridiplantae</taxon>
        <taxon>Streptophyta</taxon>
        <taxon>Embryophyta</taxon>
        <taxon>Tracheophyta</taxon>
        <taxon>Spermatophyta</taxon>
        <taxon>Magnoliopsida</taxon>
        <taxon>eudicotyledons</taxon>
        <taxon>Gunneridae</taxon>
        <taxon>Pentapetalae</taxon>
        <taxon>asterids</taxon>
        <taxon>lamiids</taxon>
        <taxon>Lamiales</taxon>
        <taxon>Lamiaceae</taxon>
        <taxon>Nepetoideae</taxon>
        <taxon>Mentheae</taxon>
        <taxon>Salviinae</taxon>
        <taxon>Salvia</taxon>
        <taxon>Salvia subgen. Calosphace</taxon>
    </lineage>
</organism>
<dbReference type="InterPro" id="IPR015915">
    <property type="entry name" value="Kelch-typ_b-propeller"/>
</dbReference>
<proteinExistence type="predicted"/>
<name>A0ABD1HR10_SALDI</name>
<dbReference type="SUPFAM" id="SSF117281">
    <property type="entry name" value="Kelch motif"/>
    <property type="match status" value="1"/>
</dbReference>
<keyword evidence="2" id="KW-1185">Reference proteome</keyword>
<gene>
    <name evidence="1" type="ORF">AAHA92_08056</name>
</gene>
<dbReference type="EMBL" id="JBEAFC010000004">
    <property type="protein sequence ID" value="KAL1557486.1"/>
    <property type="molecule type" value="Genomic_DNA"/>
</dbReference>
<evidence type="ECO:0000313" key="2">
    <source>
        <dbReference type="Proteomes" id="UP001567538"/>
    </source>
</evidence>
<dbReference type="Proteomes" id="UP001567538">
    <property type="component" value="Unassembled WGS sequence"/>
</dbReference>
<dbReference type="Gene3D" id="2.120.10.80">
    <property type="entry name" value="Kelch-type beta propeller"/>
    <property type="match status" value="1"/>
</dbReference>